<feature type="signal peptide" evidence="13">
    <location>
        <begin position="1"/>
        <end position="38"/>
    </location>
</feature>
<evidence type="ECO:0000256" key="2">
    <source>
        <dbReference type="ARBA" id="ARBA00022448"/>
    </source>
</evidence>
<evidence type="ECO:0000256" key="13">
    <source>
        <dbReference type="SAM" id="SignalP"/>
    </source>
</evidence>
<comment type="caution">
    <text evidence="16">The sequence shown here is derived from an EMBL/GenBank/DDBJ whole genome shotgun (WGS) entry which is preliminary data.</text>
</comment>
<evidence type="ECO:0000256" key="6">
    <source>
        <dbReference type="ARBA" id="ARBA00023004"/>
    </source>
</evidence>
<organism evidence="16 17">
    <name type="scientific">Parahaliea mediterranea</name>
    <dbReference type="NCBI Taxonomy" id="651086"/>
    <lineage>
        <taxon>Bacteria</taxon>
        <taxon>Pseudomonadati</taxon>
        <taxon>Pseudomonadota</taxon>
        <taxon>Gammaproteobacteria</taxon>
        <taxon>Cellvibrionales</taxon>
        <taxon>Halieaceae</taxon>
        <taxon>Parahaliea</taxon>
    </lineage>
</organism>
<dbReference type="PANTHER" id="PTHR32552">
    <property type="entry name" value="FERRICHROME IRON RECEPTOR-RELATED"/>
    <property type="match status" value="1"/>
</dbReference>
<dbReference type="InterPro" id="IPR036942">
    <property type="entry name" value="Beta-barrel_TonB_sf"/>
</dbReference>
<evidence type="ECO:0000256" key="9">
    <source>
        <dbReference type="ARBA" id="ARBA00023136"/>
    </source>
</evidence>
<dbReference type="Pfam" id="PF07715">
    <property type="entry name" value="Plug"/>
    <property type="match status" value="1"/>
</dbReference>
<evidence type="ECO:0000256" key="1">
    <source>
        <dbReference type="ARBA" id="ARBA00004571"/>
    </source>
</evidence>
<keyword evidence="2 11" id="KW-0813">Transport</keyword>
<dbReference type="Proteomes" id="UP000664303">
    <property type="component" value="Unassembled WGS sequence"/>
</dbReference>
<evidence type="ECO:0000313" key="16">
    <source>
        <dbReference type="EMBL" id="MBN7796113.1"/>
    </source>
</evidence>
<dbReference type="GO" id="GO:0006826">
    <property type="term" value="P:iron ion transport"/>
    <property type="evidence" value="ECO:0007669"/>
    <property type="project" value="UniProtKB-KW"/>
</dbReference>
<dbReference type="GO" id="GO:0009279">
    <property type="term" value="C:cell outer membrane"/>
    <property type="evidence" value="ECO:0007669"/>
    <property type="project" value="UniProtKB-SubCell"/>
</dbReference>
<reference evidence="16" key="1">
    <citation type="submission" date="2021-02" db="EMBL/GenBank/DDBJ databases">
        <title>PHA producing bacteria isolated from coastal sediment in Guangdong, Shenzhen.</title>
        <authorList>
            <person name="Zheng W."/>
            <person name="Yu S."/>
            <person name="Huang Y."/>
        </authorList>
    </citation>
    <scope>NUCLEOTIDE SEQUENCE</scope>
    <source>
        <strain evidence="16">TN14-10</strain>
    </source>
</reference>
<comment type="similarity">
    <text evidence="11 12">Belongs to the TonB-dependent receptor family.</text>
</comment>
<keyword evidence="16" id="KW-0675">Receptor</keyword>
<evidence type="ECO:0000259" key="15">
    <source>
        <dbReference type="Pfam" id="PF07715"/>
    </source>
</evidence>
<keyword evidence="8 12" id="KW-0798">TonB box</keyword>
<protein>
    <submittedName>
        <fullName evidence="16">TonB-dependent receptor</fullName>
    </submittedName>
</protein>
<keyword evidence="6" id="KW-0408">Iron</keyword>
<evidence type="ECO:0000256" key="12">
    <source>
        <dbReference type="RuleBase" id="RU003357"/>
    </source>
</evidence>
<evidence type="ECO:0000259" key="14">
    <source>
        <dbReference type="Pfam" id="PF00593"/>
    </source>
</evidence>
<evidence type="ECO:0000256" key="7">
    <source>
        <dbReference type="ARBA" id="ARBA00023065"/>
    </source>
</evidence>
<dbReference type="EMBL" id="JAFKCZ010000004">
    <property type="protein sequence ID" value="MBN7796113.1"/>
    <property type="molecule type" value="Genomic_DNA"/>
</dbReference>
<dbReference type="InterPro" id="IPR000531">
    <property type="entry name" value="Beta-barrel_TonB"/>
</dbReference>
<keyword evidence="17" id="KW-1185">Reference proteome</keyword>
<evidence type="ECO:0000256" key="3">
    <source>
        <dbReference type="ARBA" id="ARBA00022452"/>
    </source>
</evidence>
<dbReference type="PROSITE" id="PS52016">
    <property type="entry name" value="TONB_DEPENDENT_REC_3"/>
    <property type="match status" value="1"/>
</dbReference>
<keyword evidence="10 11" id="KW-0998">Cell outer membrane</keyword>
<evidence type="ECO:0000256" key="4">
    <source>
        <dbReference type="ARBA" id="ARBA00022496"/>
    </source>
</evidence>
<accession>A0A939ILL8</accession>
<sequence>MTTLARHIRHALYRDGLTPTATMASLLLAGAAALPAQAQQDTAQATNTVFEEVVVTARKRAESMYDVPISINVLSETAIDNMGAKDFSDLLGTVPSLTAYQNGPGRTRLSIRGVANGGGNDNDTQNQETVAIYLDEIPISMGAMNPEISLFDLQRVEVLRGPQGTLYGAGSMTGTIRQVTNKPDLAEFGGKFETSLSTIHKGSVGQSYKGLVNVPVIEDTLAVRASAYYVEEGGYIDNILTGEDDLNEATSKGGRVVARWQASDRLIADLSLLHHEYSDGGRPEDLDHTPELTRDYPSFDGYDDEMDIYNLTLDYDLGWAQLVSSTSYFDRTVVNRRSLDLLLISEFPMVTPHELEDTTDSEAYVQEIRLASTYDSPLQWTVGAYADKKDVFYENTFPVPGADAAMGIDSGDFGAPTDNLYYGYDDLTIKTYALFGEAYYNWDKWTLTAGLRYFNWKQEIEYYQSGLLNGGANSDPRPEGKEDGVNPKVNLSYDLGDNSLVYVQAARGFRYGGINGNIPRSVCADELDDVARSGGDTRFFDPDKLWNYEIGTKGATAGGRLQYNLTYFYIDWEDMQTQRSFECGFGFRENVGKATSEGVEVELTARPIDGLTLTVGGTYVDSQLAEDVPNLDADKGDPAPFVADLSLNGSVEYRRPVGNGLDGFIWANAIYTGDRGTEFSKDQPNYRAMDDYTVANLRLGVQSAQWEVSLFADNLFDSRGVTRALRRPPFDPDAEIRVQPRTLGVTGRVYF</sequence>
<evidence type="ECO:0000256" key="11">
    <source>
        <dbReference type="PROSITE-ProRule" id="PRU01360"/>
    </source>
</evidence>
<feature type="domain" description="TonB-dependent receptor-like beta-barrel" evidence="14">
    <location>
        <begin position="284"/>
        <end position="715"/>
    </location>
</feature>
<dbReference type="SUPFAM" id="SSF56935">
    <property type="entry name" value="Porins"/>
    <property type="match status" value="1"/>
</dbReference>
<proteinExistence type="inferred from homology"/>
<keyword evidence="9 11" id="KW-0472">Membrane</keyword>
<keyword evidence="3 11" id="KW-1134">Transmembrane beta strand</keyword>
<keyword evidence="4" id="KW-0410">Iron transport</keyword>
<feature type="chain" id="PRO_5036726214" evidence="13">
    <location>
        <begin position="39"/>
        <end position="751"/>
    </location>
</feature>
<dbReference type="AlphaFoldDB" id="A0A939ILL8"/>
<keyword evidence="5 11" id="KW-0812">Transmembrane</keyword>
<evidence type="ECO:0000256" key="5">
    <source>
        <dbReference type="ARBA" id="ARBA00022692"/>
    </source>
</evidence>
<evidence type="ECO:0000256" key="8">
    <source>
        <dbReference type="ARBA" id="ARBA00023077"/>
    </source>
</evidence>
<dbReference type="InterPro" id="IPR039426">
    <property type="entry name" value="TonB-dep_rcpt-like"/>
</dbReference>
<dbReference type="RefSeq" id="WP_206559559.1">
    <property type="nucleotide sequence ID" value="NZ_JAFKCZ010000004.1"/>
</dbReference>
<dbReference type="Gene3D" id="2.40.170.20">
    <property type="entry name" value="TonB-dependent receptor, beta-barrel domain"/>
    <property type="match status" value="1"/>
</dbReference>
<dbReference type="PANTHER" id="PTHR32552:SF81">
    <property type="entry name" value="TONB-DEPENDENT OUTER MEMBRANE RECEPTOR"/>
    <property type="match status" value="1"/>
</dbReference>
<dbReference type="InterPro" id="IPR012910">
    <property type="entry name" value="Plug_dom"/>
</dbReference>
<keyword evidence="13" id="KW-0732">Signal</keyword>
<evidence type="ECO:0000313" key="17">
    <source>
        <dbReference type="Proteomes" id="UP000664303"/>
    </source>
</evidence>
<dbReference type="Pfam" id="PF00593">
    <property type="entry name" value="TonB_dep_Rec_b-barrel"/>
    <property type="match status" value="1"/>
</dbReference>
<keyword evidence="7" id="KW-0406">Ion transport</keyword>
<gene>
    <name evidence="16" type="ORF">JYP50_05915</name>
</gene>
<name>A0A939ILL8_9GAMM</name>
<comment type="subcellular location">
    <subcellularLocation>
        <location evidence="1 11">Cell outer membrane</location>
        <topology evidence="1 11">Multi-pass membrane protein</topology>
    </subcellularLocation>
</comment>
<feature type="domain" description="TonB-dependent receptor plug" evidence="15">
    <location>
        <begin position="65"/>
        <end position="175"/>
    </location>
</feature>
<evidence type="ECO:0000256" key="10">
    <source>
        <dbReference type="ARBA" id="ARBA00023237"/>
    </source>
</evidence>